<evidence type="ECO:0000256" key="2">
    <source>
        <dbReference type="ARBA" id="ARBA00023002"/>
    </source>
</evidence>
<evidence type="ECO:0000256" key="1">
    <source>
        <dbReference type="ARBA" id="ARBA00009986"/>
    </source>
</evidence>
<dbReference type="InterPro" id="IPR015590">
    <property type="entry name" value="Aldehyde_DH_dom"/>
</dbReference>
<comment type="similarity">
    <text evidence="1">Belongs to the aldehyde dehydrogenase family.</text>
</comment>
<evidence type="ECO:0000259" key="3">
    <source>
        <dbReference type="Pfam" id="PF00171"/>
    </source>
</evidence>
<dbReference type="Pfam" id="PF00171">
    <property type="entry name" value="Aldedh"/>
    <property type="match status" value="1"/>
</dbReference>
<organism evidence="4 5">
    <name type="scientific">Staphylococcus aureus</name>
    <dbReference type="NCBI Taxonomy" id="1280"/>
    <lineage>
        <taxon>Bacteria</taxon>
        <taxon>Bacillati</taxon>
        <taxon>Bacillota</taxon>
        <taxon>Bacilli</taxon>
        <taxon>Bacillales</taxon>
        <taxon>Staphylococcaceae</taxon>
        <taxon>Staphylococcus</taxon>
    </lineage>
</organism>
<dbReference type="InterPro" id="IPR016162">
    <property type="entry name" value="Ald_DH_N"/>
</dbReference>
<sequence>ILAEIVDKGGVPKCVFNLVNGDGAGVGNPLSEHPKVRMMSWTGSCPICSKIMQKAAKEFKKVSLELVGKS</sequence>
<dbReference type="AlphaFoldDB" id="A0AB37XQA6"/>
<comment type="caution">
    <text evidence="4">The sequence shown here is derived from an EMBL/GenBank/DDBJ whole genome shotgun (WGS) entry which is preliminary data.</text>
</comment>
<dbReference type="PANTHER" id="PTHR42804:SF1">
    <property type="entry name" value="ALDEHYDE DEHYDROGENASE-RELATED"/>
    <property type="match status" value="1"/>
</dbReference>
<dbReference type="RefSeq" id="WP_130136608.1">
    <property type="nucleotide sequence ID" value="NZ_RQTF01000464.1"/>
</dbReference>
<accession>A0AB37XQA6</accession>
<dbReference type="Proteomes" id="UP000294017">
    <property type="component" value="Unassembled WGS sequence"/>
</dbReference>
<dbReference type="SUPFAM" id="SSF53720">
    <property type="entry name" value="ALDH-like"/>
    <property type="match status" value="1"/>
</dbReference>
<name>A0AB37XQA6_STAAU</name>
<gene>
    <name evidence="4" type="ORF">EIH03_15755</name>
</gene>
<dbReference type="GO" id="GO:0016491">
    <property type="term" value="F:oxidoreductase activity"/>
    <property type="evidence" value="ECO:0007669"/>
    <property type="project" value="UniProtKB-KW"/>
</dbReference>
<feature type="non-terminal residue" evidence="4">
    <location>
        <position position="70"/>
    </location>
</feature>
<feature type="non-terminal residue" evidence="4">
    <location>
        <position position="1"/>
    </location>
</feature>
<dbReference type="EMBL" id="RQTF01000464">
    <property type="protein sequence ID" value="RZI02483.1"/>
    <property type="molecule type" value="Genomic_DNA"/>
</dbReference>
<proteinExistence type="inferred from homology"/>
<evidence type="ECO:0000313" key="4">
    <source>
        <dbReference type="EMBL" id="RZI02483.1"/>
    </source>
</evidence>
<protein>
    <submittedName>
        <fullName evidence="4">Aldehyde dehydrogenase family protein</fullName>
    </submittedName>
</protein>
<feature type="domain" description="Aldehyde dehydrogenase" evidence="3">
    <location>
        <begin position="2"/>
        <end position="70"/>
    </location>
</feature>
<dbReference type="PANTHER" id="PTHR42804">
    <property type="entry name" value="ALDEHYDE DEHYDROGENASE"/>
    <property type="match status" value="1"/>
</dbReference>
<keyword evidence="2" id="KW-0560">Oxidoreductase</keyword>
<reference evidence="4 5" key="1">
    <citation type="submission" date="2018-11" db="EMBL/GenBank/DDBJ databases">
        <title>Genomic profiling of Staphylococcus species from a Poultry farm system in KwaZulu-Natal, South Africa.</title>
        <authorList>
            <person name="Amoako D.G."/>
            <person name="Somboro A.M."/>
            <person name="Abia A.L.K."/>
            <person name="Bester L.A."/>
            <person name="Essack S.Y."/>
        </authorList>
    </citation>
    <scope>NUCLEOTIDE SEQUENCE [LARGE SCALE GENOMIC DNA]</scope>
    <source>
        <strain evidence="4 5">SA12</strain>
    </source>
</reference>
<dbReference type="Gene3D" id="3.40.605.10">
    <property type="entry name" value="Aldehyde Dehydrogenase, Chain A, domain 1"/>
    <property type="match status" value="1"/>
</dbReference>
<dbReference type="InterPro" id="IPR016161">
    <property type="entry name" value="Ald_DH/histidinol_DH"/>
</dbReference>
<evidence type="ECO:0000313" key="5">
    <source>
        <dbReference type="Proteomes" id="UP000294017"/>
    </source>
</evidence>